<dbReference type="Pfam" id="PF13602">
    <property type="entry name" value="ADH_zinc_N_2"/>
    <property type="match status" value="1"/>
</dbReference>
<evidence type="ECO:0000313" key="2">
    <source>
        <dbReference type="Proteomes" id="UP000319715"/>
    </source>
</evidence>
<sequence>FPLQEAAQAHALMESSAHIGKIVLVTDAR</sequence>
<keyword evidence="2" id="KW-1185">Reference proteome</keyword>
<dbReference type="Proteomes" id="UP000319715">
    <property type="component" value="Unassembled WGS sequence"/>
</dbReference>
<comment type="caution">
    <text evidence="1">The sequence shown here is derived from an EMBL/GenBank/DDBJ whole genome shotgun (WGS) entry which is preliminary data.</text>
</comment>
<protein>
    <submittedName>
        <fullName evidence="1">Zinc-binding dehydrogenase</fullName>
    </submittedName>
</protein>
<dbReference type="Gene3D" id="3.90.180.10">
    <property type="entry name" value="Medium-chain alcohol dehydrogenases, catalytic domain"/>
    <property type="match status" value="1"/>
</dbReference>
<organism evidence="1 2">
    <name type="scientific">Pantoea dispersa</name>
    <dbReference type="NCBI Taxonomy" id="59814"/>
    <lineage>
        <taxon>Bacteria</taxon>
        <taxon>Pseudomonadati</taxon>
        <taxon>Pseudomonadota</taxon>
        <taxon>Gammaproteobacteria</taxon>
        <taxon>Enterobacterales</taxon>
        <taxon>Erwiniaceae</taxon>
        <taxon>Pantoea</taxon>
    </lineage>
</organism>
<reference evidence="1 2" key="1">
    <citation type="submission" date="2019-06" db="EMBL/GenBank/DDBJ databases">
        <title>Pantoea dispersa Assembly.</title>
        <authorList>
            <person name="Wang J."/>
        </authorList>
    </citation>
    <scope>NUCLEOTIDE SEQUENCE [LARGE SCALE GENOMIC DNA]</scope>
    <source>
        <strain evidence="2">bio</strain>
    </source>
</reference>
<evidence type="ECO:0000313" key="1">
    <source>
        <dbReference type="EMBL" id="TQC54824.1"/>
    </source>
</evidence>
<accession>A0ABY2ZQR5</accession>
<gene>
    <name evidence="1" type="ORF">FK492_24785</name>
</gene>
<dbReference type="EMBL" id="VICF01000306">
    <property type="protein sequence ID" value="TQC54824.1"/>
    <property type="molecule type" value="Genomic_DNA"/>
</dbReference>
<proteinExistence type="predicted"/>
<feature type="non-terminal residue" evidence="1">
    <location>
        <position position="1"/>
    </location>
</feature>
<name>A0ABY2ZQR5_9GAMM</name>